<organism evidence="2 3">
    <name type="scientific">Companilactobacillus baiquanensis</name>
    <dbReference type="NCBI Taxonomy" id="2486005"/>
    <lineage>
        <taxon>Bacteria</taxon>
        <taxon>Bacillati</taxon>
        <taxon>Bacillota</taxon>
        <taxon>Bacilli</taxon>
        <taxon>Lactobacillales</taxon>
        <taxon>Lactobacillaceae</taxon>
        <taxon>Companilactobacillus</taxon>
    </lineage>
</organism>
<feature type="transmembrane region" description="Helical" evidence="1">
    <location>
        <begin position="29"/>
        <end position="48"/>
    </location>
</feature>
<evidence type="ECO:0000256" key="1">
    <source>
        <dbReference type="SAM" id="Phobius"/>
    </source>
</evidence>
<dbReference type="EMBL" id="JBHSSN010000014">
    <property type="protein sequence ID" value="MFC6323542.1"/>
    <property type="molecule type" value="Genomic_DNA"/>
</dbReference>
<keyword evidence="1" id="KW-0812">Transmembrane</keyword>
<keyword evidence="1" id="KW-0472">Membrane</keyword>
<evidence type="ECO:0000313" key="2">
    <source>
        <dbReference type="EMBL" id="MFC6323542.1"/>
    </source>
</evidence>
<name>A0ABW1UX13_9LACO</name>
<comment type="caution">
    <text evidence="2">The sequence shown here is derived from an EMBL/GenBank/DDBJ whole genome shotgun (WGS) entry which is preliminary data.</text>
</comment>
<proteinExistence type="predicted"/>
<accession>A0ABW1UX13</accession>
<keyword evidence="1" id="KW-1133">Transmembrane helix</keyword>
<keyword evidence="3" id="KW-1185">Reference proteome</keyword>
<sequence>MTITSLIVVHLFLLTPISGNNKAIIKNIIGILNLLFGIFIMTPLLKAYQLSILITNY</sequence>
<protein>
    <submittedName>
        <fullName evidence="2">Uncharacterized protein</fullName>
    </submittedName>
</protein>
<evidence type="ECO:0000313" key="3">
    <source>
        <dbReference type="Proteomes" id="UP001596186"/>
    </source>
</evidence>
<reference evidence="3" key="1">
    <citation type="journal article" date="2019" name="Int. J. Syst. Evol. Microbiol.">
        <title>The Global Catalogue of Microorganisms (GCM) 10K type strain sequencing project: providing services to taxonomists for standard genome sequencing and annotation.</title>
        <authorList>
            <consortium name="The Broad Institute Genomics Platform"/>
            <consortium name="The Broad Institute Genome Sequencing Center for Infectious Disease"/>
            <person name="Wu L."/>
            <person name="Ma J."/>
        </authorList>
    </citation>
    <scope>NUCLEOTIDE SEQUENCE [LARGE SCALE GENOMIC DNA]</scope>
    <source>
        <strain evidence="3">CCM 8895</strain>
    </source>
</reference>
<dbReference type="Proteomes" id="UP001596186">
    <property type="component" value="Unassembled WGS sequence"/>
</dbReference>
<gene>
    <name evidence="2" type="ORF">ACFP1F_07320</name>
</gene>